<dbReference type="SUPFAM" id="SSF56935">
    <property type="entry name" value="Porins"/>
    <property type="match status" value="1"/>
</dbReference>
<dbReference type="KEGG" id="ssei:FJR45_00505"/>
<evidence type="ECO:0000313" key="2">
    <source>
        <dbReference type="EMBL" id="QOP42515.1"/>
    </source>
</evidence>
<gene>
    <name evidence="2" type="ORF">FJR45_00505</name>
</gene>
<protein>
    <recommendedName>
        <fullName evidence="4">Porin</fullName>
    </recommendedName>
</protein>
<sequence>MKIFLLFICFFTVLLAQDSQTKENEYTLGEGVQVGTLPLYIGGYFSADYTKKSNTNRYRVDDIALLAYGNYNKFSYLAEMEYKEFYTYTDFNATHTIERNTRLHTERLYIDYTFNENFMLRGGKYNSPIGFWNLLPINVLRDTTSNPVSTSILFPKFSTGLYGSYSRYGDDELQIDVILQHNDDLDANYNNYKTDEHYGAGVSYTHNDLNVKLNIGMFDNVVSDTSSTHLYYAVASLQYDAEHYKITSEFGTQRNNKGFTTKYAGYLQGGYRFNEKHLGIVRLESYSQTDTNRQDNIAIVGYTYRPLYPVAFKAEYQFHSLHDENQFIFSWSVLF</sequence>
<name>A0A7M1AYT4_9BACT</name>
<evidence type="ECO:0008006" key="4">
    <source>
        <dbReference type="Google" id="ProtNLM"/>
    </source>
</evidence>
<evidence type="ECO:0000256" key="1">
    <source>
        <dbReference type="SAM" id="SignalP"/>
    </source>
</evidence>
<feature type="signal peptide" evidence="1">
    <location>
        <begin position="1"/>
        <end position="16"/>
    </location>
</feature>
<accession>A0A7M1AYT4</accession>
<reference evidence="2 3" key="1">
    <citation type="submission" date="2019-06" db="EMBL/GenBank/DDBJ databases">
        <title>Sulfurimonas gotlandica sp. nov., a chemoautotrophic and psychrotolerant epsilonproteobacterium isolated from a pelagic redoxcline, and an emended description of the genus Sulfurimonas.</title>
        <authorList>
            <person name="Wang S."/>
            <person name="Jiang L."/>
            <person name="Shao Z."/>
        </authorList>
    </citation>
    <scope>NUCLEOTIDE SEQUENCE [LARGE SCALE GENOMIC DNA]</scope>
    <source>
        <strain evidence="2 3">S2-6</strain>
    </source>
</reference>
<feature type="chain" id="PRO_5033002573" description="Porin" evidence="1">
    <location>
        <begin position="17"/>
        <end position="335"/>
    </location>
</feature>
<organism evidence="2 3">
    <name type="scientific">Sulfurimonas sediminis</name>
    <dbReference type="NCBI Taxonomy" id="2590020"/>
    <lineage>
        <taxon>Bacteria</taxon>
        <taxon>Pseudomonadati</taxon>
        <taxon>Campylobacterota</taxon>
        <taxon>Epsilonproteobacteria</taxon>
        <taxon>Campylobacterales</taxon>
        <taxon>Sulfurimonadaceae</taxon>
        <taxon>Sulfurimonas</taxon>
    </lineage>
</organism>
<keyword evidence="1" id="KW-0732">Signal</keyword>
<evidence type="ECO:0000313" key="3">
    <source>
        <dbReference type="Proteomes" id="UP000593719"/>
    </source>
</evidence>
<dbReference type="EMBL" id="CP041235">
    <property type="protein sequence ID" value="QOP42515.1"/>
    <property type="molecule type" value="Genomic_DNA"/>
</dbReference>
<dbReference type="RefSeq" id="WP_193150879.1">
    <property type="nucleotide sequence ID" value="NZ_CP041235.1"/>
</dbReference>
<proteinExistence type="predicted"/>
<dbReference type="Proteomes" id="UP000593719">
    <property type="component" value="Chromosome"/>
</dbReference>
<dbReference type="AlphaFoldDB" id="A0A7M1AYT4"/>
<keyword evidence="3" id="KW-1185">Reference proteome</keyword>